<name>A0A7D9E9L8_PARCT</name>
<sequence>EFRQSETSSTQRVMLDSSMSVIKGNEWLDVTLLTALSVLGCDNVEEKYWLKRFAFSDAVLAVAPSYVNGAWTSPMMENDFVIAPKMLRVTAERVFNFS</sequence>
<evidence type="ECO:0000313" key="1">
    <source>
        <dbReference type="EMBL" id="CAB4002002.1"/>
    </source>
</evidence>
<dbReference type="EMBL" id="CACRXK020004230">
    <property type="protein sequence ID" value="CAB4002002.1"/>
    <property type="molecule type" value="Genomic_DNA"/>
</dbReference>
<dbReference type="Proteomes" id="UP001152795">
    <property type="component" value="Unassembled WGS sequence"/>
</dbReference>
<keyword evidence="2" id="KW-1185">Reference proteome</keyword>
<protein>
    <submittedName>
        <fullName evidence="1">Uncharacterized protein</fullName>
    </submittedName>
</protein>
<feature type="non-terminal residue" evidence="1">
    <location>
        <position position="1"/>
    </location>
</feature>
<dbReference type="AlphaFoldDB" id="A0A7D9E9L8"/>
<gene>
    <name evidence="1" type="ORF">PACLA_8A030494</name>
</gene>
<proteinExistence type="predicted"/>
<reference evidence="1" key="1">
    <citation type="submission" date="2020-04" db="EMBL/GenBank/DDBJ databases">
        <authorList>
            <person name="Alioto T."/>
            <person name="Alioto T."/>
            <person name="Gomez Garrido J."/>
        </authorList>
    </citation>
    <scope>NUCLEOTIDE SEQUENCE</scope>
    <source>
        <strain evidence="1">A484AB</strain>
    </source>
</reference>
<comment type="caution">
    <text evidence="1">The sequence shown here is derived from an EMBL/GenBank/DDBJ whole genome shotgun (WGS) entry which is preliminary data.</text>
</comment>
<organism evidence="1 2">
    <name type="scientific">Paramuricea clavata</name>
    <name type="common">Red gorgonian</name>
    <name type="synonym">Violescent sea-whip</name>
    <dbReference type="NCBI Taxonomy" id="317549"/>
    <lineage>
        <taxon>Eukaryota</taxon>
        <taxon>Metazoa</taxon>
        <taxon>Cnidaria</taxon>
        <taxon>Anthozoa</taxon>
        <taxon>Octocorallia</taxon>
        <taxon>Malacalcyonacea</taxon>
        <taxon>Plexauridae</taxon>
        <taxon>Paramuricea</taxon>
    </lineage>
</organism>
<evidence type="ECO:0000313" key="2">
    <source>
        <dbReference type="Proteomes" id="UP001152795"/>
    </source>
</evidence>
<accession>A0A7D9E9L8</accession>